<sequence>MTFPVLKGTAYTLVHTPDILVHEGKLQETEMRNSPDSDYLKSIPDHLRSFDDAVAYGPNQAFIGNIHPRELRNIEQPWYEHPLKDASTEGKFGSMMSEDLFYGCMKAVDMFELVVLEESYQKEVAKKLNDDPVIGKYWVTLDKLTENPAKIDEIEALIADKDAKPLYLNNKLVGCLKRAHEFDAALTSDVMFENLVSKASGAYALAELFAKNDIKPDGVDYLIECSEEGCGDMFQRAGGNYAKSIGEICGCVNATGSDTRSFCAAPAHSMVEAAALVQAGVYSNIVVLAGGSSAKLGMNGKDHVKKGLPLLEDCLGAFAVHVGENDGKSPIIRTDVVGKHKIGSGAAPQAIMQAIVADPLEHAGMSIKDVDVYSAEMQNPEITVPAGAGDIPMANYKMIAALGVMKKIFARDEMNQVVENIGMPGFAPTQGHIPSGIPFLGHAIEMIESGEIHRTMIIGKGSLFLGRLTNLFDGISFIVEANDGKVDDDKGVDKDEVRQMIAESMKKFADSLK</sequence>
<gene>
    <name evidence="2" type="ORF">FHL02_03750</name>
</gene>
<dbReference type="Pfam" id="PF19364">
    <property type="entry name" value="DUF5940"/>
    <property type="match status" value="1"/>
</dbReference>
<evidence type="ECO:0000259" key="1">
    <source>
        <dbReference type="Pfam" id="PF19364"/>
    </source>
</evidence>
<dbReference type="InterPro" id="IPR045984">
    <property type="entry name" value="DUF5940"/>
</dbReference>
<evidence type="ECO:0000313" key="3">
    <source>
        <dbReference type="Proteomes" id="UP000380386"/>
    </source>
</evidence>
<accession>A0A5P0ZGF3</accession>
<dbReference type="Proteomes" id="UP000380386">
    <property type="component" value="Unassembled WGS sequence"/>
</dbReference>
<evidence type="ECO:0000313" key="2">
    <source>
        <dbReference type="EMBL" id="MQS52131.1"/>
    </source>
</evidence>
<proteinExistence type="predicted"/>
<dbReference type="RefSeq" id="WP_153382477.1">
    <property type="nucleotide sequence ID" value="NZ_VDFM01000003.1"/>
</dbReference>
<dbReference type="GO" id="GO:0016746">
    <property type="term" value="F:acyltransferase activity"/>
    <property type="evidence" value="ECO:0007669"/>
    <property type="project" value="InterPro"/>
</dbReference>
<organism evidence="2 3">
    <name type="scientific">Companilactobacillus mishanensis</name>
    <dbReference type="NCBI Taxonomy" id="2486008"/>
    <lineage>
        <taxon>Bacteria</taxon>
        <taxon>Bacillati</taxon>
        <taxon>Bacillota</taxon>
        <taxon>Bacilli</taxon>
        <taxon>Lactobacillales</taxon>
        <taxon>Lactobacillaceae</taxon>
        <taxon>Companilactobacillus</taxon>
    </lineage>
</organism>
<dbReference type="SUPFAM" id="SSF53901">
    <property type="entry name" value="Thiolase-like"/>
    <property type="match status" value="1"/>
</dbReference>
<name>A0A5P0ZGF3_9LACO</name>
<dbReference type="OrthoDB" id="9762068at2"/>
<feature type="domain" description="DUF5940" evidence="1">
    <location>
        <begin position="350"/>
        <end position="512"/>
    </location>
</feature>
<protein>
    <submittedName>
        <fullName evidence="2">Glycine reductase</fullName>
    </submittedName>
</protein>
<dbReference type="InterPro" id="IPR016039">
    <property type="entry name" value="Thiolase-like"/>
</dbReference>
<dbReference type="AlphaFoldDB" id="A0A5P0ZGF3"/>
<reference evidence="2 3" key="1">
    <citation type="journal article" date="2019" name="Syst. Appl. Microbiol.">
        <title>Polyphasic characterization of two novel Lactobacillus spp. isolated from blown salami packages: Description of Lactobacillus halodurans sp. nov. and Lactobacillus salsicarnum sp. nov.</title>
        <authorList>
            <person name="Schuster J.A."/>
            <person name="Klingl A."/>
            <person name="Vogel R.F."/>
            <person name="Ehrmann M.A."/>
        </authorList>
    </citation>
    <scope>NUCLEOTIDE SEQUENCE [LARGE SCALE GENOMIC DNA]</scope>
    <source>
        <strain evidence="2 3">TMW 1.2118</strain>
    </source>
</reference>
<dbReference type="NCBIfam" id="NF040746">
    <property type="entry name" value="reduct_C_beta"/>
    <property type="match status" value="1"/>
</dbReference>
<dbReference type="EMBL" id="VDFM01000003">
    <property type="protein sequence ID" value="MQS52131.1"/>
    <property type="molecule type" value="Genomic_DNA"/>
</dbReference>
<comment type="caution">
    <text evidence="2">The sequence shown here is derived from an EMBL/GenBank/DDBJ whole genome shotgun (WGS) entry which is preliminary data.</text>
</comment>